<evidence type="ECO:0000256" key="2">
    <source>
        <dbReference type="SAM" id="SignalP"/>
    </source>
</evidence>
<accession>A0AAD4LAD1</accession>
<dbReference type="Proteomes" id="UP001201163">
    <property type="component" value="Unassembled WGS sequence"/>
</dbReference>
<keyword evidence="4" id="KW-1185">Reference proteome</keyword>
<evidence type="ECO:0000313" key="3">
    <source>
        <dbReference type="EMBL" id="KAH8986488.1"/>
    </source>
</evidence>
<dbReference type="AlphaFoldDB" id="A0AAD4LAD1"/>
<proteinExistence type="predicted"/>
<protein>
    <submittedName>
        <fullName evidence="3">Uncharacterized protein</fullName>
    </submittedName>
</protein>
<keyword evidence="2" id="KW-0732">Signal</keyword>
<sequence length="296" mass="29795">MKFLSNIVPLVVLAVTVSSIPISRRDVNEALIPQFGFQSGVNPTGTGDCDGAVNGANGQPIKIPCACPPDRQTFVQELNKNVAAGHVINNPSVGISFPEDNSKGSQLARINAASVTLQNLNGPGKGCPIVSTTFQAQAAAINAGTPPPPPVKSSPSPSPSPAPAAAPSPASGAPSAAQIEALAPPLGFTAGKNPTGTGDCDGAVNGANGKPIKVPCSCPPDQATFNQHLVGDVLAGHAVNNPSVKVSYPLDNSVQSQLSRVNTALVTLQNLFGPGKGCPAVSTTLSAQQAALQKQL</sequence>
<name>A0AAD4LAD1_9AGAM</name>
<feature type="chain" id="PRO_5042224763" evidence="2">
    <location>
        <begin position="20"/>
        <end position="296"/>
    </location>
</feature>
<dbReference type="EMBL" id="JAKELL010000054">
    <property type="protein sequence ID" value="KAH8986488.1"/>
    <property type="molecule type" value="Genomic_DNA"/>
</dbReference>
<feature type="signal peptide" evidence="2">
    <location>
        <begin position="1"/>
        <end position="19"/>
    </location>
</feature>
<evidence type="ECO:0000313" key="4">
    <source>
        <dbReference type="Proteomes" id="UP001201163"/>
    </source>
</evidence>
<organism evidence="3 4">
    <name type="scientific">Lactarius akahatsu</name>
    <dbReference type="NCBI Taxonomy" id="416441"/>
    <lineage>
        <taxon>Eukaryota</taxon>
        <taxon>Fungi</taxon>
        <taxon>Dikarya</taxon>
        <taxon>Basidiomycota</taxon>
        <taxon>Agaricomycotina</taxon>
        <taxon>Agaricomycetes</taxon>
        <taxon>Russulales</taxon>
        <taxon>Russulaceae</taxon>
        <taxon>Lactarius</taxon>
    </lineage>
</organism>
<gene>
    <name evidence="3" type="ORF">EDB92DRAFT_2022059</name>
</gene>
<evidence type="ECO:0000256" key="1">
    <source>
        <dbReference type="SAM" id="MobiDB-lite"/>
    </source>
</evidence>
<feature type="compositionally biased region" description="Low complexity" evidence="1">
    <location>
        <begin position="167"/>
        <end position="176"/>
    </location>
</feature>
<feature type="compositionally biased region" description="Pro residues" evidence="1">
    <location>
        <begin position="145"/>
        <end position="166"/>
    </location>
</feature>
<feature type="region of interest" description="Disordered" evidence="1">
    <location>
        <begin position="141"/>
        <end position="176"/>
    </location>
</feature>
<comment type="caution">
    <text evidence="3">The sequence shown here is derived from an EMBL/GenBank/DDBJ whole genome shotgun (WGS) entry which is preliminary data.</text>
</comment>
<reference evidence="3" key="1">
    <citation type="submission" date="2022-01" db="EMBL/GenBank/DDBJ databases">
        <title>Comparative genomics reveals a dynamic genome evolution in the ectomycorrhizal milk-cap (Lactarius) mushrooms.</title>
        <authorList>
            <consortium name="DOE Joint Genome Institute"/>
            <person name="Lebreton A."/>
            <person name="Tang N."/>
            <person name="Kuo A."/>
            <person name="LaButti K."/>
            <person name="Drula E."/>
            <person name="Barry K."/>
            <person name="Clum A."/>
            <person name="Lipzen A."/>
            <person name="Mousain D."/>
            <person name="Ng V."/>
            <person name="Wang R."/>
            <person name="Wang X."/>
            <person name="Dai Y."/>
            <person name="Henrissat B."/>
            <person name="Grigoriev I.V."/>
            <person name="Guerin-Laguette A."/>
            <person name="Yu F."/>
            <person name="Martin F.M."/>
        </authorList>
    </citation>
    <scope>NUCLEOTIDE SEQUENCE</scope>
    <source>
        <strain evidence="3">QP</strain>
    </source>
</reference>